<accession>A0ACC6TDR1</accession>
<reference evidence="1" key="1">
    <citation type="submission" date="2024-06" db="EMBL/GenBank/DDBJ databases">
        <title>Genomic Encyclopedia of Type Strains, Phase IV (KMG-IV): sequencing the most valuable type-strain genomes for metagenomic binning, comparative biology and taxonomic classification.</title>
        <authorList>
            <person name="Goeker M."/>
        </authorList>
    </citation>
    <scope>NUCLEOTIDE SEQUENCE</scope>
    <source>
        <strain evidence="1">SJCon</strain>
    </source>
</reference>
<organism evidence="1 2">
    <name type="scientific">Arthrobacter nitrophenolicus</name>
    <dbReference type="NCBI Taxonomy" id="683150"/>
    <lineage>
        <taxon>Bacteria</taxon>
        <taxon>Bacillati</taxon>
        <taxon>Actinomycetota</taxon>
        <taxon>Actinomycetes</taxon>
        <taxon>Micrococcales</taxon>
        <taxon>Micrococcaceae</taxon>
        <taxon>Arthrobacter</taxon>
    </lineage>
</organism>
<evidence type="ECO:0000313" key="1">
    <source>
        <dbReference type="EMBL" id="MET3771809.1"/>
    </source>
</evidence>
<protein>
    <submittedName>
        <fullName evidence="1">GAF domain-containing protein</fullName>
    </submittedName>
</protein>
<name>A0ACC6TDR1_9MICC</name>
<dbReference type="Proteomes" id="UP001549207">
    <property type="component" value="Unassembled WGS sequence"/>
</dbReference>
<sequence>MALELRKHRAHHPAAPGDGGGDAARPRWQAVPYRKRHTTPAGVLLDLRAESSAASLDLLLAAASSTLQEMVASPFDCAMTLPRRRGTQQAVGSNASALGLAWEEQEYGDGPVSRALAGRVAIIANGYLPHPDWPDYWRVLENAGYRSLLSVPVPLGSGRFAALTLLSARDNVFTAAVTAAATAFGKRAGNSYAVAEEFRAARSSAAQLTSALESRPIIDAACGVIMAQNKCSYEAAFEILAKASSHRNIKVRLVAEGILQNVSGTHKRS</sequence>
<evidence type="ECO:0000313" key="2">
    <source>
        <dbReference type="Proteomes" id="UP001549207"/>
    </source>
</evidence>
<gene>
    <name evidence="1" type="ORF">ABIC98_001446</name>
</gene>
<comment type="caution">
    <text evidence="1">The sequence shown here is derived from an EMBL/GenBank/DDBJ whole genome shotgun (WGS) entry which is preliminary data.</text>
</comment>
<keyword evidence="2" id="KW-1185">Reference proteome</keyword>
<dbReference type="EMBL" id="JBEPNJ010000004">
    <property type="protein sequence ID" value="MET3771809.1"/>
    <property type="molecule type" value="Genomic_DNA"/>
</dbReference>
<proteinExistence type="predicted"/>